<dbReference type="GO" id="GO:0000272">
    <property type="term" value="P:polysaccharide catabolic process"/>
    <property type="evidence" value="ECO:0007669"/>
    <property type="project" value="UniProtKB-KW"/>
</dbReference>
<dbReference type="PROSITE" id="PS51910">
    <property type="entry name" value="GH18_2"/>
    <property type="match status" value="1"/>
</dbReference>
<name>A0A6A5U7Z6_9PLEO</name>
<evidence type="ECO:0000256" key="4">
    <source>
        <dbReference type="ARBA" id="ARBA00023024"/>
    </source>
</evidence>
<dbReference type="OrthoDB" id="6020543at2759"/>
<evidence type="ECO:0000256" key="5">
    <source>
        <dbReference type="ARBA" id="ARBA00023277"/>
    </source>
</evidence>
<keyword evidence="6 8" id="KW-0326">Glycosidase</keyword>
<keyword evidence="4" id="KW-0146">Chitin degradation</keyword>
<dbReference type="GO" id="GO:0008843">
    <property type="term" value="F:endochitinase activity"/>
    <property type="evidence" value="ECO:0007669"/>
    <property type="project" value="UniProtKB-EC"/>
</dbReference>
<evidence type="ECO:0000259" key="10">
    <source>
        <dbReference type="PROSITE" id="PS51910"/>
    </source>
</evidence>
<keyword evidence="7" id="KW-0624">Polysaccharide degradation</keyword>
<protein>
    <recommendedName>
        <fullName evidence="2">chitinase</fullName>
        <ecNumber evidence="2">3.2.1.14</ecNumber>
    </recommendedName>
</protein>
<keyword evidence="5" id="KW-0119">Carbohydrate metabolism</keyword>
<evidence type="ECO:0000256" key="7">
    <source>
        <dbReference type="ARBA" id="ARBA00023326"/>
    </source>
</evidence>
<dbReference type="InterPro" id="IPR050542">
    <property type="entry name" value="Glycosyl_Hydrlase18_Chitinase"/>
</dbReference>
<dbReference type="InterPro" id="IPR001223">
    <property type="entry name" value="Glyco_hydro18_cat"/>
</dbReference>
<dbReference type="Pfam" id="PF00704">
    <property type="entry name" value="Glyco_hydro_18"/>
    <property type="match status" value="1"/>
</dbReference>
<dbReference type="SUPFAM" id="SSF51445">
    <property type="entry name" value="(Trans)glycosidases"/>
    <property type="match status" value="1"/>
</dbReference>
<dbReference type="Proteomes" id="UP000800035">
    <property type="component" value="Unassembled WGS sequence"/>
</dbReference>
<dbReference type="Gene3D" id="3.20.20.80">
    <property type="entry name" value="Glycosidases"/>
    <property type="match status" value="1"/>
</dbReference>
<evidence type="ECO:0000313" key="11">
    <source>
        <dbReference type="EMBL" id="KAF1960995.1"/>
    </source>
</evidence>
<sequence>NASLNDLCTNAAVDVVIIGFVRSFTGTAGYPTIDFGPANCNETRTANATEAPGLAVCEELGQKVKKCQDLGKKVFLSIGGSSSQTSFEAGKVGRTDAKKAARSMWDLFGGGKKVPSLRPFGRDVIVDGFDIDYEQGPPDNYDSFVSALRSYLNTGSKPMYISAAPLCTRKNATISGAVLALVDFIFIRFYNAAACSFGTPGFSDSLNEWYEYIVPSPNLSVPKVLLGGLSFDNGNAGYISAESFKSAIRAAKRPEFMCQCWNEDKFGGVMLWDGPRGLEN</sequence>
<evidence type="ECO:0000256" key="2">
    <source>
        <dbReference type="ARBA" id="ARBA00012729"/>
    </source>
</evidence>
<comment type="catalytic activity">
    <reaction evidence="1">
        <text>Random endo-hydrolysis of N-acetyl-beta-D-glucosaminide (1-&gt;4)-beta-linkages in chitin and chitodextrins.</text>
        <dbReference type="EC" id="3.2.1.14"/>
    </reaction>
</comment>
<evidence type="ECO:0000256" key="1">
    <source>
        <dbReference type="ARBA" id="ARBA00000822"/>
    </source>
</evidence>
<feature type="non-terminal residue" evidence="11">
    <location>
        <position position="1"/>
    </location>
</feature>
<reference evidence="11" key="1">
    <citation type="journal article" date="2020" name="Stud. Mycol.">
        <title>101 Dothideomycetes genomes: a test case for predicting lifestyles and emergence of pathogens.</title>
        <authorList>
            <person name="Haridas S."/>
            <person name="Albert R."/>
            <person name="Binder M."/>
            <person name="Bloem J."/>
            <person name="Labutti K."/>
            <person name="Salamov A."/>
            <person name="Andreopoulos B."/>
            <person name="Baker S."/>
            <person name="Barry K."/>
            <person name="Bills G."/>
            <person name="Bluhm B."/>
            <person name="Cannon C."/>
            <person name="Castanera R."/>
            <person name="Culley D."/>
            <person name="Daum C."/>
            <person name="Ezra D."/>
            <person name="Gonzalez J."/>
            <person name="Henrissat B."/>
            <person name="Kuo A."/>
            <person name="Liang C."/>
            <person name="Lipzen A."/>
            <person name="Lutzoni F."/>
            <person name="Magnuson J."/>
            <person name="Mondo S."/>
            <person name="Nolan M."/>
            <person name="Ohm R."/>
            <person name="Pangilinan J."/>
            <person name="Park H.-J."/>
            <person name="Ramirez L."/>
            <person name="Alfaro M."/>
            <person name="Sun H."/>
            <person name="Tritt A."/>
            <person name="Yoshinaga Y."/>
            <person name="Zwiers L.-H."/>
            <person name="Turgeon B."/>
            <person name="Goodwin S."/>
            <person name="Spatafora J."/>
            <person name="Crous P."/>
            <person name="Grigoriev I."/>
        </authorList>
    </citation>
    <scope>NUCLEOTIDE SEQUENCE</scope>
    <source>
        <strain evidence="11">CBS 675.92</strain>
    </source>
</reference>
<gene>
    <name evidence="11" type="ORF">CC80DRAFT_396041</name>
</gene>
<accession>A0A6A5U7Z6</accession>
<dbReference type="AlphaFoldDB" id="A0A6A5U7Z6"/>
<keyword evidence="12" id="KW-1185">Reference proteome</keyword>
<dbReference type="PROSITE" id="PS01095">
    <property type="entry name" value="GH18_1"/>
    <property type="match status" value="1"/>
</dbReference>
<dbReference type="PANTHER" id="PTHR45708:SF49">
    <property type="entry name" value="ENDOCHITINASE"/>
    <property type="match status" value="1"/>
</dbReference>
<dbReference type="EMBL" id="ML976982">
    <property type="protein sequence ID" value="KAF1960995.1"/>
    <property type="molecule type" value="Genomic_DNA"/>
</dbReference>
<dbReference type="EC" id="3.2.1.14" evidence="2"/>
<dbReference type="InterPro" id="IPR001579">
    <property type="entry name" value="Glyco_hydro_18_chit_AS"/>
</dbReference>
<feature type="non-terminal residue" evidence="11">
    <location>
        <position position="280"/>
    </location>
</feature>
<dbReference type="GO" id="GO:0006032">
    <property type="term" value="P:chitin catabolic process"/>
    <property type="evidence" value="ECO:0007669"/>
    <property type="project" value="UniProtKB-KW"/>
</dbReference>
<dbReference type="GO" id="GO:0005576">
    <property type="term" value="C:extracellular region"/>
    <property type="evidence" value="ECO:0007669"/>
    <property type="project" value="TreeGrafter"/>
</dbReference>
<evidence type="ECO:0000313" key="12">
    <source>
        <dbReference type="Proteomes" id="UP000800035"/>
    </source>
</evidence>
<evidence type="ECO:0000256" key="6">
    <source>
        <dbReference type="ARBA" id="ARBA00023295"/>
    </source>
</evidence>
<dbReference type="PANTHER" id="PTHR45708">
    <property type="entry name" value="ENDOCHITINASE"/>
    <property type="match status" value="1"/>
</dbReference>
<evidence type="ECO:0000256" key="9">
    <source>
        <dbReference type="RuleBase" id="RU004453"/>
    </source>
</evidence>
<evidence type="ECO:0000256" key="8">
    <source>
        <dbReference type="RuleBase" id="RU000489"/>
    </source>
</evidence>
<evidence type="ECO:0000256" key="3">
    <source>
        <dbReference type="ARBA" id="ARBA00022801"/>
    </source>
</evidence>
<dbReference type="InterPro" id="IPR017853">
    <property type="entry name" value="GH"/>
</dbReference>
<proteinExistence type="inferred from homology"/>
<comment type="similarity">
    <text evidence="9">Belongs to the glycosyl hydrolase 18 family.</text>
</comment>
<keyword evidence="3 8" id="KW-0378">Hydrolase</keyword>
<feature type="domain" description="GH18" evidence="10">
    <location>
        <begin position="1"/>
        <end position="280"/>
    </location>
</feature>
<organism evidence="11 12">
    <name type="scientific">Byssothecium circinans</name>
    <dbReference type="NCBI Taxonomy" id="147558"/>
    <lineage>
        <taxon>Eukaryota</taxon>
        <taxon>Fungi</taxon>
        <taxon>Dikarya</taxon>
        <taxon>Ascomycota</taxon>
        <taxon>Pezizomycotina</taxon>
        <taxon>Dothideomycetes</taxon>
        <taxon>Pleosporomycetidae</taxon>
        <taxon>Pleosporales</taxon>
        <taxon>Massarineae</taxon>
        <taxon>Massarinaceae</taxon>
        <taxon>Byssothecium</taxon>
    </lineage>
</organism>